<proteinExistence type="predicted"/>
<evidence type="ECO:0000313" key="3">
    <source>
        <dbReference type="Proteomes" id="UP000015453"/>
    </source>
</evidence>
<reference evidence="2 3" key="1">
    <citation type="journal article" date="2013" name="BMC Genomics">
        <title>The miniature genome of a carnivorous plant Genlisea aurea contains a low number of genes and short non-coding sequences.</title>
        <authorList>
            <person name="Leushkin E.V."/>
            <person name="Sutormin R.A."/>
            <person name="Nabieva E.R."/>
            <person name="Penin A.A."/>
            <person name="Kondrashov A.S."/>
            <person name="Logacheva M.D."/>
        </authorList>
    </citation>
    <scope>NUCLEOTIDE SEQUENCE [LARGE SCALE GENOMIC DNA]</scope>
</reference>
<dbReference type="OrthoDB" id="914203at2759"/>
<feature type="non-terminal residue" evidence="2">
    <location>
        <position position="1"/>
    </location>
</feature>
<name>S8EAE9_9LAMI</name>
<protein>
    <recommendedName>
        <fullName evidence="1">Reverse transcriptase zinc-binding domain-containing protein</fullName>
    </recommendedName>
</protein>
<evidence type="ECO:0000313" key="2">
    <source>
        <dbReference type="EMBL" id="EPS69492.1"/>
    </source>
</evidence>
<feature type="non-terminal residue" evidence="2">
    <location>
        <position position="87"/>
    </location>
</feature>
<evidence type="ECO:0000259" key="1">
    <source>
        <dbReference type="Pfam" id="PF13966"/>
    </source>
</evidence>
<accession>S8EAE9</accession>
<feature type="domain" description="Reverse transcriptase zinc-binding" evidence="1">
    <location>
        <begin position="2"/>
        <end position="65"/>
    </location>
</feature>
<dbReference type="InterPro" id="IPR026960">
    <property type="entry name" value="RVT-Znf"/>
</dbReference>
<dbReference type="EMBL" id="AUSU01002101">
    <property type="protein sequence ID" value="EPS69492.1"/>
    <property type="molecule type" value="Genomic_DNA"/>
</dbReference>
<dbReference type="Pfam" id="PF13966">
    <property type="entry name" value="zf-RVT"/>
    <property type="match status" value="1"/>
</dbReference>
<keyword evidence="3" id="KW-1185">Reference proteome</keyword>
<dbReference type="Proteomes" id="UP000015453">
    <property type="component" value="Unassembled WGS sequence"/>
</dbReference>
<dbReference type="AlphaFoldDB" id="S8EAE9"/>
<comment type="caution">
    <text evidence="2">The sequence shown here is derived from an EMBL/GenBank/DDBJ whole genome shotgun (WGS) entry which is preliminary data.</text>
</comment>
<gene>
    <name evidence="2" type="ORF">M569_05275</name>
</gene>
<sequence length="87" mass="10056">KQFWKTPVAPKILYFGWKLRKSILPTKQELHRRHMSTEDSCDLCGETSDSWSHALILCPFATAVWRLGSTPWSTITQVLDDPLAWLI</sequence>
<organism evidence="2 3">
    <name type="scientific">Genlisea aurea</name>
    <dbReference type="NCBI Taxonomy" id="192259"/>
    <lineage>
        <taxon>Eukaryota</taxon>
        <taxon>Viridiplantae</taxon>
        <taxon>Streptophyta</taxon>
        <taxon>Embryophyta</taxon>
        <taxon>Tracheophyta</taxon>
        <taxon>Spermatophyta</taxon>
        <taxon>Magnoliopsida</taxon>
        <taxon>eudicotyledons</taxon>
        <taxon>Gunneridae</taxon>
        <taxon>Pentapetalae</taxon>
        <taxon>asterids</taxon>
        <taxon>lamiids</taxon>
        <taxon>Lamiales</taxon>
        <taxon>Lentibulariaceae</taxon>
        <taxon>Genlisea</taxon>
    </lineage>
</organism>